<evidence type="ECO:0000256" key="4">
    <source>
        <dbReference type="ARBA" id="ARBA00022475"/>
    </source>
</evidence>
<dbReference type="PRINTS" id="PR01433">
    <property type="entry name" value="POLYCYSTIN2"/>
</dbReference>
<accession>A0A1A9W9I1</accession>
<evidence type="ECO:0000256" key="13">
    <source>
        <dbReference type="ARBA" id="ARBA00023303"/>
    </source>
</evidence>
<proteinExistence type="inferred from homology"/>
<keyword evidence="5 16" id="KW-0812">Transmembrane</keyword>
<evidence type="ECO:0000256" key="7">
    <source>
        <dbReference type="ARBA" id="ARBA00023054"/>
    </source>
</evidence>
<protein>
    <submittedName>
        <fullName evidence="19">Uncharacterized protein</fullName>
    </submittedName>
</protein>
<keyword evidence="20" id="KW-1185">Reference proteome</keyword>
<evidence type="ECO:0000256" key="15">
    <source>
        <dbReference type="SAM" id="Coils"/>
    </source>
</evidence>
<comment type="subcellular location">
    <subcellularLocation>
        <location evidence="1">Cell projection</location>
        <location evidence="1">Cilium membrane</location>
        <topology evidence="1">Multi-pass membrane protein</topology>
    </subcellularLocation>
</comment>
<dbReference type="InterPro" id="IPR027359">
    <property type="entry name" value="Volt_channel_dom_sf"/>
</dbReference>
<dbReference type="GO" id="GO:0060170">
    <property type="term" value="C:ciliary membrane"/>
    <property type="evidence" value="ECO:0007669"/>
    <property type="project" value="UniProtKB-SubCell"/>
</dbReference>
<keyword evidence="7 15" id="KW-0175">Coiled coil</keyword>
<evidence type="ECO:0000256" key="14">
    <source>
        <dbReference type="PIRSR" id="PIRSR603915-2"/>
    </source>
</evidence>
<evidence type="ECO:0000313" key="19">
    <source>
        <dbReference type="EnsemblMetazoa" id="GBRI011178-PA"/>
    </source>
</evidence>
<feature type="disulfide bond" evidence="14">
    <location>
        <begin position="104"/>
        <end position="117"/>
    </location>
</feature>
<comment type="similarity">
    <text evidence="2">Belongs to the polycystin family.</text>
</comment>
<feature type="transmembrane region" description="Helical" evidence="16">
    <location>
        <begin position="347"/>
        <end position="369"/>
    </location>
</feature>
<keyword evidence="3" id="KW-0813">Transport</keyword>
<dbReference type="InterPro" id="IPR013122">
    <property type="entry name" value="PKD1_2_channel"/>
</dbReference>
<feature type="transmembrane region" description="Helical" evidence="16">
    <location>
        <begin position="409"/>
        <end position="430"/>
    </location>
</feature>
<keyword evidence="13" id="KW-0407">Ion channel</keyword>
<evidence type="ECO:0000259" key="18">
    <source>
        <dbReference type="Pfam" id="PF20519"/>
    </source>
</evidence>
<sequence length="526" mass="61367">MATIVANSVQHFYMFYFNQTVEKLFLKRETETNYGKEVEFVNLVTTSDWWSFLENNFLNGLHGDENENDNNANNANNAKRLFLKDNILLGPPRLRQMRVKPHTCEINAAFRRYFNNCYAGYSSGNEDKKANYKDTKYYSKHQLNAITLKGEVADYYGGGYVQMLTYEREANQKIFDNLKEIKWIDRSTRIVILEFVLFNSNAYMLDNVKILAELPPVGGIVPSHQLQALKFSLWMEKDILLYIAAVIFYLMAVFYTFEEITEIKGIGPTAYCKSLWNVIDVFVLLLVYFTFFYHLIHPLLLNHLINVAQEDETKFHSIDNLCYWNFIGFNKTMLQFSTTLSRCSKDLFGFAVMFFIVFLAYAQLGLLLFGASHPDFRSFGTSVITLMRMFLGDFEYQLIEEANYILGPIYFITYVLLVFFILLNMFLAIVNDTYSVVKSEITEGRTNLGDYIFKLWSQLCSALKKRFRRRRKQLEEDVDKKRKTRIEMENSSVDFSSSEPTLYTRTSASITPRTQARLELTGILQE</sequence>
<evidence type="ECO:0000256" key="11">
    <source>
        <dbReference type="ARBA" id="ARBA00023180"/>
    </source>
</evidence>
<dbReference type="PANTHER" id="PTHR10877">
    <property type="entry name" value="POLYCYSTIN FAMILY MEMBER"/>
    <property type="match status" value="1"/>
</dbReference>
<keyword evidence="8" id="KW-0406">Ion transport</keyword>
<keyword evidence="11" id="KW-0325">Glycoprotein</keyword>
<evidence type="ECO:0000259" key="17">
    <source>
        <dbReference type="Pfam" id="PF08016"/>
    </source>
</evidence>
<keyword evidence="6 16" id="KW-1133">Transmembrane helix</keyword>
<dbReference type="GO" id="GO:0050982">
    <property type="term" value="P:detection of mechanical stimulus"/>
    <property type="evidence" value="ECO:0007669"/>
    <property type="project" value="TreeGrafter"/>
</dbReference>
<feature type="coiled-coil region" evidence="15">
    <location>
        <begin position="464"/>
        <end position="491"/>
    </location>
</feature>
<dbReference type="InterPro" id="IPR003915">
    <property type="entry name" value="PKD_2"/>
</dbReference>
<dbReference type="InterPro" id="IPR046791">
    <property type="entry name" value="Polycystin_dom"/>
</dbReference>
<evidence type="ECO:0000256" key="2">
    <source>
        <dbReference type="ARBA" id="ARBA00007200"/>
    </source>
</evidence>
<organism evidence="19 20">
    <name type="scientific">Glossina brevipalpis</name>
    <dbReference type="NCBI Taxonomy" id="37001"/>
    <lineage>
        <taxon>Eukaryota</taxon>
        <taxon>Metazoa</taxon>
        <taxon>Ecdysozoa</taxon>
        <taxon>Arthropoda</taxon>
        <taxon>Hexapoda</taxon>
        <taxon>Insecta</taxon>
        <taxon>Pterygota</taxon>
        <taxon>Neoptera</taxon>
        <taxon>Endopterygota</taxon>
        <taxon>Diptera</taxon>
        <taxon>Brachycera</taxon>
        <taxon>Muscomorpha</taxon>
        <taxon>Hippoboscoidea</taxon>
        <taxon>Glossinidae</taxon>
        <taxon>Glossina</taxon>
    </lineage>
</organism>
<evidence type="ECO:0000256" key="3">
    <source>
        <dbReference type="ARBA" id="ARBA00022448"/>
    </source>
</evidence>
<evidence type="ECO:0000256" key="6">
    <source>
        <dbReference type="ARBA" id="ARBA00022989"/>
    </source>
</evidence>
<evidence type="ECO:0000313" key="20">
    <source>
        <dbReference type="Proteomes" id="UP000091820"/>
    </source>
</evidence>
<feature type="domain" description="Polycystin cation channel PKD1/PKD2" evidence="17">
    <location>
        <begin position="323"/>
        <end position="437"/>
    </location>
</feature>
<feature type="transmembrane region" description="Helical" evidence="16">
    <location>
        <begin position="277"/>
        <end position="296"/>
    </location>
</feature>
<dbReference type="EnsemblMetazoa" id="GBRI011178-RA">
    <property type="protein sequence ID" value="GBRI011178-PA"/>
    <property type="gene ID" value="GBRI011178"/>
</dbReference>
<dbReference type="Proteomes" id="UP000091820">
    <property type="component" value="Unassembled WGS sequence"/>
</dbReference>
<dbReference type="STRING" id="37001.A0A1A9W9I1"/>
<dbReference type="Pfam" id="PF20519">
    <property type="entry name" value="Polycystin_dom"/>
    <property type="match status" value="1"/>
</dbReference>
<dbReference type="InterPro" id="IPR051223">
    <property type="entry name" value="Polycystin"/>
</dbReference>
<reference evidence="20" key="1">
    <citation type="submission" date="2014-03" db="EMBL/GenBank/DDBJ databases">
        <authorList>
            <person name="Aksoy S."/>
            <person name="Warren W."/>
            <person name="Wilson R.K."/>
        </authorList>
    </citation>
    <scope>NUCLEOTIDE SEQUENCE [LARGE SCALE GENOMIC DNA]</scope>
    <source>
        <strain evidence="20">IAEA</strain>
    </source>
</reference>
<keyword evidence="10" id="KW-1015">Disulfide bond</keyword>
<feature type="transmembrane region" description="Helical" evidence="16">
    <location>
        <begin position="239"/>
        <end position="257"/>
    </location>
</feature>
<evidence type="ECO:0000256" key="8">
    <source>
        <dbReference type="ARBA" id="ARBA00023065"/>
    </source>
</evidence>
<dbReference type="PANTHER" id="PTHR10877:SF183">
    <property type="entry name" value="AT14535P-RELATED"/>
    <property type="match status" value="1"/>
</dbReference>
<keyword evidence="4" id="KW-1003">Cell membrane</keyword>
<evidence type="ECO:0000256" key="16">
    <source>
        <dbReference type="SAM" id="Phobius"/>
    </source>
</evidence>
<name>A0A1A9W9I1_9MUSC</name>
<keyword evidence="12" id="KW-0966">Cell projection</keyword>
<dbReference type="FunFam" id="1.10.287.70:FF:000055">
    <property type="entry name" value="Polycystic kidney disease 2-like 1"/>
    <property type="match status" value="1"/>
</dbReference>
<evidence type="ECO:0000256" key="10">
    <source>
        <dbReference type="ARBA" id="ARBA00023157"/>
    </source>
</evidence>
<dbReference type="AlphaFoldDB" id="A0A1A9W9I1"/>
<evidence type="ECO:0000256" key="9">
    <source>
        <dbReference type="ARBA" id="ARBA00023136"/>
    </source>
</evidence>
<dbReference type="Gene3D" id="1.20.120.350">
    <property type="entry name" value="Voltage-gated potassium channels. Chain C"/>
    <property type="match status" value="1"/>
</dbReference>
<keyword evidence="9 16" id="KW-0472">Membrane</keyword>
<dbReference type="Gene3D" id="1.10.287.70">
    <property type="match status" value="1"/>
</dbReference>
<dbReference type="Pfam" id="PF08016">
    <property type="entry name" value="PKD_channel"/>
    <property type="match status" value="1"/>
</dbReference>
<evidence type="ECO:0000256" key="5">
    <source>
        <dbReference type="ARBA" id="ARBA00022692"/>
    </source>
</evidence>
<reference evidence="19" key="2">
    <citation type="submission" date="2020-05" db="UniProtKB">
        <authorList>
            <consortium name="EnsemblMetazoa"/>
        </authorList>
    </citation>
    <scope>IDENTIFICATION</scope>
    <source>
        <strain evidence="19">IAEA</strain>
    </source>
</reference>
<dbReference type="VEuPathDB" id="VectorBase:GBRI011178"/>
<evidence type="ECO:0000256" key="1">
    <source>
        <dbReference type="ARBA" id="ARBA00004272"/>
    </source>
</evidence>
<feature type="domain" description="Polycystin" evidence="18">
    <location>
        <begin position="43"/>
        <end position="231"/>
    </location>
</feature>
<evidence type="ECO:0000256" key="12">
    <source>
        <dbReference type="ARBA" id="ARBA00023273"/>
    </source>
</evidence>
<dbReference type="GO" id="GO:0005262">
    <property type="term" value="F:calcium channel activity"/>
    <property type="evidence" value="ECO:0007669"/>
    <property type="project" value="TreeGrafter"/>
</dbReference>
<dbReference type="GO" id="GO:0005509">
    <property type="term" value="F:calcium ion binding"/>
    <property type="evidence" value="ECO:0007669"/>
    <property type="project" value="InterPro"/>
</dbReference>